<dbReference type="GO" id="GO:0030170">
    <property type="term" value="F:pyridoxal phosphate binding"/>
    <property type="evidence" value="ECO:0007669"/>
    <property type="project" value="TreeGrafter"/>
</dbReference>
<proteinExistence type="predicted"/>
<dbReference type="GO" id="GO:0008784">
    <property type="term" value="F:alanine racemase activity"/>
    <property type="evidence" value="ECO:0007669"/>
    <property type="project" value="TreeGrafter"/>
</dbReference>
<dbReference type="AlphaFoldDB" id="A0A316TNM6"/>
<evidence type="ECO:0000313" key="6">
    <source>
        <dbReference type="Proteomes" id="UP000245533"/>
    </source>
</evidence>
<dbReference type="PANTHER" id="PTHR30511">
    <property type="entry name" value="ALANINE RACEMASE"/>
    <property type="match status" value="1"/>
</dbReference>
<protein>
    <submittedName>
        <fullName evidence="5">Amino-acid racemase</fullName>
    </submittedName>
</protein>
<dbReference type="Proteomes" id="UP000245533">
    <property type="component" value="Unassembled WGS sequence"/>
</dbReference>
<dbReference type="SUPFAM" id="SSF51419">
    <property type="entry name" value="PLP-binding barrel"/>
    <property type="match status" value="1"/>
</dbReference>
<accession>A0A316TNM6</accession>
<dbReference type="Pfam" id="PF01168">
    <property type="entry name" value="Ala_racemase_N"/>
    <property type="match status" value="1"/>
</dbReference>
<reference evidence="5 6" key="1">
    <citation type="submission" date="2018-05" db="EMBL/GenBank/DDBJ databases">
        <title>Rhodohalobacter halophilus gen. nov., sp. nov., a moderately halophilic member of the family Balneolaceae.</title>
        <authorList>
            <person name="Liu Z.-W."/>
        </authorList>
    </citation>
    <scope>NUCLEOTIDE SEQUENCE [LARGE SCALE GENOMIC DNA]</scope>
    <source>
        <strain evidence="5 6">8A47</strain>
    </source>
</reference>
<evidence type="ECO:0000313" key="5">
    <source>
        <dbReference type="EMBL" id="PWN05251.1"/>
    </source>
</evidence>
<feature type="domain" description="Alanine racemase N-terminal" evidence="4">
    <location>
        <begin position="10"/>
        <end position="225"/>
    </location>
</feature>
<comment type="caution">
    <text evidence="5">The sequence shown here is derived from an EMBL/GenBank/DDBJ whole genome shotgun (WGS) entry which is preliminary data.</text>
</comment>
<dbReference type="EMBL" id="QGGB01000010">
    <property type="protein sequence ID" value="PWN05251.1"/>
    <property type="molecule type" value="Genomic_DNA"/>
</dbReference>
<dbReference type="RefSeq" id="WP_109647808.1">
    <property type="nucleotide sequence ID" value="NZ_QGGB01000010.1"/>
</dbReference>
<dbReference type="GO" id="GO:0005829">
    <property type="term" value="C:cytosol"/>
    <property type="evidence" value="ECO:0007669"/>
    <property type="project" value="TreeGrafter"/>
</dbReference>
<dbReference type="Gene3D" id="3.20.20.10">
    <property type="entry name" value="Alanine racemase"/>
    <property type="match status" value="1"/>
</dbReference>
<gene>
    <name evidence="5" type="ORF">DDZ15_14305</name>
</gene>
<dbReference type="InterPro" id="IPR000821">
    <property type="entry name" value="Ala_racemase"/>
</dbReference>
<evidence type="ECO:0000256" key="3">
    <source>
        <dbReference type="ARBA" id="ARBA00023235"/>
    </source>
</evidence>
<keyword evidence="2" id="KW-0663">Pyridoxal phosphate</keyword>
<evidence type="ECO:0000256" key="2">
    <source>
        <dbReference type="ARBA" id="ARBA00022898"/>
    </source>
</evidence>
<comment type="cofactor">
    <cofactor evidence="1">
        <name>pyridoxal 5'-phosphate</name>
        <dbReference type="ChEBI" id="CHEBI:597326"/>
    </cofactor>
</comment>
<dbReference type="PANTHER" id="PTHR30511:SF3">
    <property type="entry name" value="LYSINE RACEMASE"/>
    <property type="match status" value="1"/>
</dbReference>
<evidence type="ECO:0000259" key="4">
    <source>
        <dbReference type="Pfam" id="PF01168"/>
    </source>
</evidence>
<sequence length="357" mass="40335">MAYVKLYRSELRHNYEFLDGLFKQHGVKWGITTKLLCGNRAFLNEVIELGIGEVHDSRISNLRTIKEIDPDTLTIYIKPPPKDAVPDVVRYADISLNTELSTLHELSDEAVKQERVHKVIIMIEMGDLREGVMREDLIQFYEKVFRLPGIEVVGLGTNLNCLHGVMPDGDKLIQLALYKQIIELRFKKKIPLVSGGTTVTIPLLLRNQLPTGVNHFRVGEALFFGKNLFTDGVIEGMSDQVMELYSQIIEISEKPMVPTGDLGVNPQGKTTQIAEDDYGKTSYRAIIDIGVLDIQPDYLIPVDENIKIQDASSDMLILDVGTNENDYKVGDMIRFKLKYMGALGLMSSDYIEKRIEE</sequence>
<keyword evidence="6" id="KW-1185">Reference proteome</keyword>
<evidence type="ECO:0000256" key="1">
    <source>
        <dbReference type="ARBA" id="ARBA00001933"/>
    </source>
</evidence>
<dbReference type="InterPro" id="IPR029066">
    <property type="entry name" value="PLP-binding_barrel"/>
</dbReference>
<name>A0A316TNM6_9BACT</name>
<dbReference type="OrthoDB" id="504078at2"/>
<dbReference type="CDD" id="cd06815">
    <property type="entry name" value="PLPDE_III_AR_like_1"/>
    <property type="match status" value="1"/>
</dbReference>
<dbReference type="InterPro" id="IPR001608">
    <property type="entry name" value="Ala_racemase_N"/>
</dbReference>
<keyword evidence="3" id="KW-0413">Isomerase</keyword>
<organism evidence="5 6">
    <name type="scientific">Rhodohalobacter mucosus</name>
    <dbReference type="NCBI Taxonomy" id="2079485"/>
    <lineage>
        <taxon>Bacteria</taxon>
        <taxon>Pseudomonadati</taxon>
        <taxon>Balneolota</taxon>
        <taxon>Balneolia</taxon>
        <taxon>Balneolales</taxon>
        <taxon>Balneolaceae</taxon>
        <taxon>Rhodohalobacter</taxon>
    </lineage>
</organism>